<dbReference type="InterPro" id="IPR006527">
    <property type="entry name" value="F-box-assoc_dom_typ1"/>
</dbReference>
<reference evidence="3" key="1">
    <citation type="submission" date="2016-07" db="EMBL/GenBank/DDBJ databases">
        <title>De novo transcriptome assembly of four accessions of the metal hyperaccumulator plant Noccaea caerulescens.</title>
        <authorList>
            <person name="Blande D."/>
            <person name="Halimaa P."/>
            <person name="Tervahauta A.I."/>
            <person name="Aarts M.G."/>
            <person name="Karenlampi S.O."/>
        </authorList>
    </citation>
    <scope>NUCLEOTIDE SEQUENCE</scope>
</reference>
<dbReference type="InterPro" id="IPR017451">
    <property type="entry name" value="F-box-assoc_interact_dom"/>
</dbReference>
<dbReference type="InterPro" id="IPR011043">
    <property type="entry name" value="Gal_Oxase/kelch_b-propeller"/>
</dbReference>
<dbReference type="InterPro" id="IPR036047">
    <property type="entry name" value="F-box-like_dom_sf"/>
</dbReference>
<dbReference type="InterPro" id="IPR001810">
    <property type="entry name" value="F-box_dom"/>
</dbReference>
<feature type="region of interest" description="Disordered" evidence="1">
    <location>
        <begin position="1"/>
        <end position="93"/>
    </location>
</feature>
<dbReference type="PANTHER" id="PTHR31672">
    <property type="entry name" value="BNACNNG10540D PROTEIN"/>
    <property type="match status" value="1"/>
</dbReference>
<dbReference type="Pfam" id="PF00646">
    <property type="entry name" value="F-box"/>
    <property type="match status" value="1"/>
</dbReference>
<dbReference type="PANTHER" id="PTHR31672:SF13">
    <property type="entry name" value="F-BOX PROTEIN CPR30-LIKE"/>
    <property type="match status" value="1"/>
</dbReference>
<protein>
    <submittedName>
        <fullName evidence="3">Putative F-box protein</fullName>
    </submittedName>
</protein>
<dbReference type="SMART" id="SM00256">
    <property type="entry name" value="FBOX"/>
    <property type="match status" value="1"/>
</dbReference>
<dbReference type="SUPFAM" id="SSF50965">
    <property type="entry name" value="Galactose oxidase, central domain"/>
    <property type="match status" value="1"/>
</dbReference>
<evidence type="ECO:0000313" key="3">
    <source>
        <dbReference type="EMBL" id="JAU18394.1"/>
    </source>
</evidence>
<dbReference type="AlphaFoldDB" id="A0A1J3DEE7"/>
<proteinExistence type="predicted"/>
<name>A0A1J3DEE7_NOCCA</name>
<dbReference type="EMBL" id="GEVI01013926">
    <property type="protein sequence ID" value="JAU18394.1"/>
    <property type="molecule type" value="Transcribed_RNA"/>
</dbReference>
<feature type="compositionally biased region" description="Basic and acidic residues" evidence="1">
    <location>
        <begin position="1"/>
        <end position="14"/>
    </location>
</feature>
<gene>
    <name evidence="3" type="ORF">GA_TR3695_c4_g1_i1_g.12890</name>
</gene>
<evidence type="ECO:0000259" key="2">
    <source>
        <dbReference type="PROSITE" id="PS50181"/>
    </source>
</evidence>
<dbReference type="SUPFAM" id="SSF81383">
    <property type="entry name" value="F-box domain"/>
    <property type="match status" value="1"/>
</dbReference>
<sequence>MVDKQMDKTSRQRDDDDDLKEIEDRLRSPHVRDGFGKETSGIVPQKEFPEKLADEQGAILKSDVGSYRREADDTETSLRSAQRSRKADEDSRIRCRTASICSPSCKLKEFSNGNSSKHSNSENALTSSQTSTAISSLEKAGMWHLPSDLLEEILLRVPVSSLVRFQMASRVWKSLFSGSSFINKHLKRGEKWFVHVRLSEVWVVENADKTCPRYRKIRDFDGELINSLVQCDGLILCSTMSQGSKGQAVRKLVVWDLNETRWLDKDNLSRYDFYLLGHDSNQLYKIVKFNSGAFDRDTDVHEPSMEIYDFYSNGWRSVDLTLPDYWKIPRPMMVVSLEGNSYWLAYSEGHRVVQSFDFSAEAFTAISLPPTVKGGILSLSSQGDQLVLLSQQCEQCSVWMKGREQVAQWEKLFQVTRGADQPDCGQSLLIKDKTIISFSEEVVENGTGSQVRISRIGQDEIGQFQTAIFRFYTRPSINSVYAPTLFHSLNRSSRGRDQQCLKWLKC</sequence>
<accession>A0A1J3DEE7</accession>
<evidence type="ECO:0000256" key="1">
    <source>
        <dbReference type="SAM" id="MobiDB-lite"/>
    </source>
</evidence>
<dbReference type="InterPro" id="IPR050796">
    <property type="entry name" value="SCF_F-box_component"/>
</dbReference>
<dbReference type="NCBIfam" id="TIGR01640">
    <property type="entry name" value="F_box_assoc_1"/>
    <property type="match status" value="1"/>
</dbReference>
<dbReference type="PROSITE" id="PS50181">
    <property type="entry name" value="FBOX"/>
    <property type="match status" value="1"/>
</dbReference>
<feature type="domain" description="F-box" evidence="2">
    <location>
        <begin position="139"/>
        <end position="185"/>
    </location>
</feature>
<feature type="compositionally biased region" description="Basic and acidic residues" evidence="1">
    <location>
        <begin position="22"/>
        <end position="36"/>
    </location>
</feature>
<dbReference type="Pfam" id="PF07734">
    <property type="entry name" value="FBA_1"/>
    <property type="match status" value="1"/>
</dbReference>
<organism evidence="3">
    <name type="scientific">Noccaea caerulescens</name>
    <name type="common">Alpine penny-cress</name>
    <name type="synonym">Thlaspi caerulescens</name>
    <dbReference type="NCBI Taxonomy" id="107243"/>
    <lineage>
        <taxon>Eukaryota</taxon>
        <taxon>Viridiplantae</taxon>
        <taxon>Streptophyta</taxon>
        <taxon>Embryophyta</taxon>
        <taxon>Tracheophyta</taxon>
        <taxon>Spermatophyta</taxon>
        <taxon>Magnoliopsida</taxon>
        <taxon>eudicotyledons</taxon>
        <taxon>Gunneridae</taxon>
        <taxon>Pentapetalae</taxon>
        <taxon>rosids</taxon>
        <taxon>malvids</taxon>
        <taxon>Brassicales</taxon>
        <taxon>Brassicaceae</taxon>
        <taxon>Coluteocarpeae</taxon>
        <taxon>Noccaea</taxon>
    </lineage>
</organism>